<dbReference type="GO" id="GO:0015979">
    <property type="term" value="P:photosynthesis"/>
    <property type="evidence" value="ECO:0007669"/>
    <property type="project" value="InterPro"/>
</dbReference>
<evidence type="ECO:0000256" key="3">
    <source>
        <dbReference type="ARBA" id="ARBA00023136"/>
    </source>
</evidence>
<keyword evidence="2" id="KW-0793">Thylakoid</keyword>
<dbReference type="SUPFAM" id="SSF101112">
    <property type="entry name" value="Oxygen-evolving enhancer protein 3"/>
    <property type="match status" value="1"/>
</dbReference>
<dbReference type="NCBIfam" id="TIGR03042">
    <property type="entry name" value="PS_II_psbQ_bact"/>
    <property type="match status" value="1"/>
</dbReference>
<dbReference type="RefSeq" id="WP_073607708.1">
    <property type="nucleotide sequence ID" value="NZ_MRCG01000003.1"/>
</dbReference>
<feature type="signal peptide" evidence="4">
    <location>
        <begin position="1"/>
        <end position="21"/>
    </location>
</feature>
<dbReference type="Pfam" id="PF05757">
    <property type="entry name" value="PsbQ"/>
    <property type="match status" value="1"/>
</dbReference>
<evidence type="ECO:0000313" key="5">
    <source>
        <dbReference type="EMBL" id="OKH49600.1"/>
    </source>
</evidence>
<dbReference type="GO" id="GO:0005509">
    <property type="term" value="F:calcium ion binding"/>
    <property type="evidence" value="ECO:0007669"/>
    <property type="project" value="InterPro"/>
</dbReference>
<gene>
    <name evidence="5" type="ORF">NIES30_07125</name>
</gene>
<dbReference type="GO" id="GO:0009654">
    <property type="term" value="C:photosystem II oxygen evolving complex"/>
    <property type="evidence" value="ECO:0007669"/>
    <property type="project" value="InterPro"/>
</dbReference>
<dbReference type="EMBL" id="MRCG01000003">
    <property type="protein sequence ID" value="OKH49600.1"/>
    <property type="molecule type" value="Genomic_DNA"/>
</dbReference>
<evidence type="ECO:0000256" key="1">
    <source>
        <dbReference type="ARBA" id="ARBA00004370"/>
    </source>
</evidence>
<keyword evidence="6" id="KW-1185">Reference proteome</keyword>
<dbReference type="PROSITE" id="PS51257">
    <property type="entry name" value="PROKAR_LIPOPROTEIN"/>
    <property type="match status" value="1"/>
</dbReference>
<evidence type="ECO:0000256" key="4">
    <source>
        <dbReference type="SAM" id="SignalP"/>
    </source>
</evidence>
<accession>A0A1U7J8J3</accession>
<reference evidence="5 6" key="1">
    <citation type="submission" date="2016-11" db="EMBL/GenBank/DDBJ databases">
        <title>Draft Genome Sequences of Nine Cyanobacterial Strains from Diverse Habitats.</title>
        <authorList>
            <person name="Zhu T."/>
            <person name="Hou S."/>
            <person name="Lu X."/>
            <person name="Hess W.R."/>
        </authorList>
    </citation>
    <scope>NUCLEOTIDE SEQUENCE [LARGE SCALE GENOMIC DNA]</scope>
    <source>
        <strain evidence="5 6">NIES-30</strain>
    </source>
</reference>
<dbReference type="InterPro" id="IPR023222">
    <property type="entry name" value="PsbQ-like_dom_sf"/>
</dbReference>
<dbReference type="InterPro" id="IPR008797">
    <property type="entry name" value="PSII_PsbQ"/>
</dbReference>
<evidence type="ECO:0000313" key="6">
    <source>
        <dbReference type="Proteomes" id="UP000185557"/>
    </source>
</evidence>
<evidence type="ECO:0000256" key="2">
    <source>
        <dbReference type="ARBA" id="ARBA00023078"/>
    </source>
</evidence>
<keyword evidence="3" id="KW-0472">Membrane</keyword>
<keyword evidence="4" id="KW-0732">Signal</keyword>
<dbReference type="AlphaFoldDB" id="A0A1U7J8J3"/>
<sequence length="148" mass="16561">MGRFRPLLGILLAVVASCLVACGGPAAKIPTTYTPELLQQVELYTPAVAELRDRFPELQSYIQKKDWVNVQSFIHGPMGEMRTRVNRLAGTLLIKDKPQAQSLAKEIYTHLERLDEAAANNQQVIAGQEYRNALDDFDSFLSLVPTFQ</sequence>
<organism evidence="5 6">
    <name type="scientific">Phormidium tenue NIES-30</name>
    <dbReference type="NCBI Taxonomy" id="549789"/>
    <lineage>
        <taxon>Bacteria</taxon>
        <taxon>Bacillati</taxon>
        <taxon>Cyanobacteriota</taxon>
        <taxon>Cyanophyceae</taxon>
        <taxon>Oscillatoriophycideae</taxon>
        <taxon>Oscillatoriales</taxon>
        <taxon>Oscillatoriaceae</taxon>
        <taxon>Phormidium</taxon>
    </lineage>
</organism>
<dbReference type="GO" id="GO:0019898">
    <property type="term" value="C:extrinsic component of membrane"/>
    <property type="evidence" value="ECO:0007669"/>
    <property type="project" value="InterPro"/>
</dbReference>
<feature type="chain" id="PRO_5012188658" evidence="4">
    <location>
        <begin position="22"/>
        <end position="148"/>
    </location>
</feature>
<dbReference type="InterPro" id="IPR017487">
    <property type="entry name" value="PSII_PsbQ_cyanobac"/>
</dbReference>
<comment type="subcellular location">
    <subcellularLocation>
        <location evidence="1">Membrane</location>
    </subcellularLocation>
</comment>
<protein>
    <submittedName>
        <fullName evidence="5">Photosystem II protein PsbQ</fullName>
    </submittedName>
</protein>
<name>A0A1U7J8J3_9CYAN</name>
<proteinExistence type="predicted"/>
<dbReference type="Gene3D" id="1.20.120.290">
    <property type="entry name" value="Oxygen-evolving enhancer protein 3 (PsbQ), four-helix up-down bundle"/>
    <property type="match status" value="1"/>
</dbReference>
<comment type="caution">
    <text evidence="5">The sequence shown here is derived from an EMBL/GenBank/DDBJ whole genome shotgun (WGS) entry which is preliminary data.</text>
</comment>
<dbReference type="Proteomes" id="UP000185557">
    <property type="component" value="Unassembled WGS sequence"/>
</dbReference>
<dbReference type="STRING" id="549789.NIES30_07125"/>